<feature type="domain" description="FAS1" evidence="1">
    <location>
        <begin position="1"/>
        <end position="73"/>
    </location>
</feature>
<evidence type="ECO:0000313" key="2">
    <source>
        <dbReference type="EMBL" id="PWL37535.1"/>
    </source>
</evidence>
<accession>A0A316KXJ9</accession>
<dbReference type="RefSeq" id="WP_109664526.1">
    <property type="nucleotide sequence ID" value="NZ_QGEG01000004.1"/>
</dbReference>
<organism evidence="2 3">
    <name type="scientific">Flagellimonas aquimarina</name>
    <dbReference type="NCBI Taxonomy" id="2201895"/>
    <lineage>
        <taxon>Bacteria</taxon>
        <taxon>Pseudomonadati</taxon>
        <taxon>Bacteroidota</taxon>
        <taxon>Flavobacteriia</taxon>
        <taxon>Flavobacteriales</taxon>
        <taxon>Flavobacteriaceae</taxon>
        <taxon>Flagellimonas</taxon>
    </lineage>
</organism>
<dbReference type="SUPFAM" id="SSF82153">
    <property type="entry name" value="FAS1 domain"/>
    <property type="match status" value="1"/>
</dbReference>
<evidence type="ECO:0000259" key="1">
    <source>
        <dbReference type="PROSITE" id="PS50213"/>
    </source>
</evidence>
<proteinExistence type="predicted"/>
<keyword evidence="3" id="KW-1185">Reference proteome</keyword>
<dbReference type="PROSITE" id="PS50213">
    <property type="entry name" value="FAS1"/>
    <property type="match status" value="1"/>
</dbReference>
<reference evidence="2 3" key="1">
    <citation type="submission" date="2018-05" db="EMBL/GenBank/DDBJ databases">
        <title>Complete genome sequence of Flagellimonas aquimarina ECD12 isolated from seaweed Ecklonia cava.</title>
        <authorList>
            <person name="Choi S."/>
            <person name="Seong C."/>
        </authorList>
    </citation>
    <scope>NUCLEOTIDE SEQUENCE [LARGE SCALE GENOMIC DNA]</scope>
    <source>
        <strain evidence="2 3">ECD12</strain>
    </source>
</reference>
<gene>
    <name evidence="2" type="ORF">DKG77_14590</name>
</gene>
<name>A0A316KXJ9_9FLAO</name>
<dbReference type="Gene3D" id="2.30.180.10">
    <property type="entry name" value="FAS1 domain"/>
    <property type="match status" value="1"/>
</dbReference>
<dbReference type="EMBL" id="QGEG01000004">
    <property type="protein sequence ID" value="PWL37535.1"/>
    <property type="molecule type" value="Genomic_DNA"/>
</dbReference>
<dbReference type="AlphaFoldDB" id="A0A316KXJ9"/>
<dbReference type="InterPro" id="IPR000782">
    <property type="entry name" value="FAS1_domain"/>
</dbReference>
<dbReference type="InterPro" id="IPR036378">
    <property type="entry name" value="FAS1_dom_sf"/>
</dbReference>
<protein>
    <recommendedName>
        <fullName evidence="1">FAS1 domain-containing protein</fullName>
    </recommendedName>
</protein>
<comment type="caution">
    <text evidence="2">The sequence shown here is derived from an EMBL/GenBank/DDBJ whole genome shotgun (WGS) entry which is preliminary data.</text>
</comment>
<dbReference type="Proteomes" id="UP000245762">
    <property type="component" value="Unassembled WGS sequence"/>
</dbReference>
<dbReference type="Pfam" id="PF02469">
    <property type="entry name" value="Fasciclin"/>
    <property type="match status" value="1"/>
</dbReference>
<sequence length="73" mass="8246">MDTLSAKGLLTIFGPTNEAFLELFDQLDSFHSLADFNTEEEIRLSGKILTYHFIDGYKITSSNLSNISKLIIF</sequence>
<evidence type="ECO:0000313" key="3">
    <source>
        <dbReference type="Proteomes" id="UP000245762"/>
    </source>
</evidence>